<dbReference type="GO" id="GO:0006654">
    <property type="term" value="P:phosphatidic acid biosynthetic process"/>
    <property type="evidence" value="ECO:0007669"/>
    <property type="project" value="TreeGrafter"/>
</dbReference>
<keyword evidence="6" id="KW-1185">Reference proteome</keyword>
<evidence type="ECO:0000313" key="5">
    <source>
        <dbReference type="EMBL" id="SDP08116.1"/>
    </source>
</evidence>
<protein>
    <submittedName>
        <fullName evidence="5">1-acyl-sn-glycerol-3-phosphate acyltransferase</fullName>
    </submittedName>
</protein>
<reference evidence="5 6" key="1">
    <citation type="submission" date="2016-10" db="EMBL/GenBank/DDBJ databases">
        <authorList>
            <person name="de Groot N.N."/>
        </authorList>
    </citation>
    <scope>NUCLEOTIDE SEQUENCE [LARGE SCALE GENOMIC DNA]</scope>
    <source>
        <strain evidence="6">P4-7,KCTC 19426,CECT 7604</strain>
    </source>
</reference>
<evidence type="ECO:0000256" key="1">
    <source>
        <dbReference type="ARBA" id="ARBA00022679"/>
    </source>
</evidence>
<dbReference type="SUPFAM" id="SSF69593">
    <property type="entry name" value="Glycerol-3-phosphate (1)-acyltransferase"/>
    <property type="match status" value="1"/>
</dbReference>
<dbReference type="Pfam" id="PF01553">
    <property type="entry name" value="Acyltransferase"/>
    <property type="match status" value="1"/>
</dbReference>
<evidence type="ECO:0000256" key="3">
    <source>
        <dbReference type="SAM" id="MobiDB-lite"/>
    </source>
</evidence>
<dbReference type="PANTHER" id="PTHR10434">
    <property type="entry name" value="1-ACYL-SN-GLYCEROL-3-PHOSPHATE ACYLTRANSFERASE"/>
    <property type="match status" value="1"/>
</dbReference>
<gene>
    <name evidence="5" type="ORF">SAMN04515671_2894</name>
</gene>
<dbReference type="PANTHER" id="PTHR10434:SF11">
    <property type="entry name" value="1-ACYL-SN-GLYCEROL-3-PHOSPHATE ACYLTRANSFERASE"/>
    <property type="match status" value="1"/>
</dbReference>
<feature type="region of interest" description="Disordered" evidence="3">
    <location>
        <begin position="1"/>
        <end position="21"/>
    </location>
</feature>
<dbReference type="AlphaFoldDB" id="A0A1H0PU95"/>
<dbReference type="OrthoDB" id="9808424at2"/>
<sequence length="228" mass="24040">MRWRHLGGAGDPTPQHAGPVGMDRGRRIGIVLSALLYRLTVAGIDRVPATGPVVLVANHSNFWDGPVLFGALPRRVSFLVKAEAVTGPLGWLLRNVGQYAINRAAPERGTLLDALAQLKAGGVIGIFPEGTRGDGNVHQVSSGAGWLAARAGAAVLPVAVRGTARPAGARRRFRPRVRVLIGDPFPIPVGAGKKAVDTATDLIRDRLSALVVELDETIDAVKNKKATK</sequence>
<evidence type="ECO:0000313" key="6">
    <source>
        <dbReference type="Proteomes" id="UP000198741"/>
    </source>
</evidence>
<dbReference type="InterPro" id="IPR002123">
    <property type="entry name" value="Plipid/glycerol_acylTrfase"/>
</dbReference>
<dbReference type="SMART" id="SM00563">
    <property type="entry name" value="PlsC"/>
    <property type="match status" value="1"/>
</dbReference>
<feature type="domain" description="Phospholipid/glycerol acyltransferase" evidence="4">
    <location>
        <begin position="53"/>
        <end position="163"/>
    </location>
</feature>
<dbReference type="RefSeq" id="WP_090476911.1">
    <property type="nucleotide sequence ID" value="NZ_LT629710.1"/>
</dbReference>
<dbReference type="CDD" id="cd07989">
    <property type="entry name" value="LPLAT_AGPAT-like"/>
    <property type="match status" value="1"/>
</dbReference>
<dbReference type="GO" id="GO:0003841">
    <property type="term" value="F:1-acylglycerol-3-phosphate O-acyltransferase activity"/>
    <property type="evidence" value="ECO:0007669"/>
    <property type="project" value="TreeGrafter"/>
</dbReference>
<proteinExistence type="predicted"/>
<name>A0A1H0PU95_9ACTN</name>
<accession>A0A1H0PU95</accession>
<dbReference type="STRING" id="1090615.SAMN04515671_2894"/>
<evidence type="ECO:0000256" key="2">
    <source>
        <dbReference type="ARBA" id="ARBA00023315"/>
    </source>
</evidence>
<dbReference type="Proteomes" id="UP000198741">
    <property type="component" value="Chromosome I"/>
</dbReference>
<keyword evidence="1 5" id="KW-0808">Transferase</keyword>
<dbReference type="GO" id="GO:0005886">
    <property type="term" value="C:plasma membrane"/>
    <property type="evidence" value="ECO:0007669"/>
    <property type="project" value="TreeGrafter"/>
</dbReference>
<dbReference type="EMBL" id="LT629710">
    <property type="protein sequence ID" value="SDP08116.1"/>
    <property type="molecule type" value="Genomic_DNA"/>
</dbReference>
<evidence type="ECO:0000259" key="4">
    <source>
        <dbReference type="SMART" id="SM00563"/>
    </source>
</evidence>
<keyword evidence="2 5" id="KW-0012">Acyltransferase</keyword>
<organism evidence="5 6">
    <name type="scientific">Nakamurella panacisegetis</name>
    <dbReference type="NCBI Taxonomy" id="1090615"/>
    <lineage>
        <taxon>Bacteria</taxon>
        <taxon>Bacillati</taxon>
        <taxon>Actinomycetota</taxon>
        <taxon>Actinomycetes</taxon>
        <taxon>Nakamurellales</taxon>
        <taxon>Nakamurellaceae</taxon>
        <taxon>Nakamurella</taxon>
    </lineage>
</organism>